<feature type="domain" description="Major facilitator superfamily (MFS) profile" evidence="7">
    <location>
        <begin position="16"/>
        <end position="462"/>
    </location>
</feature>
<keyword evidence="2" id="KW-0813">Transport</keyword>
<evidence type="ECO:0000256" key="5">
    <source>
        <dbReference type="ARBA" id="ARBA00023136"/>
    </source>
</evidence>
<evidence type="ECO:0000256" key="6">
    <source>
        <dbReference type="SAM" id="Phobius"/>
    </source>
</evidence>
<evidence type="ECO:0000313" key="8">
    <source>
        <dbReference type="EMBL" id="UTI63212.1"/>
    </source>
</evidence>
<evidence type="ECO:0000256" key="2">
    <source>
        <dbReference type="ARBA" id="ARBA00022448"/>
    </source>
</evidence>
<evidence type="ECO:0000256" key="3">
    <source>
        <dbReference type="ARBA" id="ARBA00022692"/>
    </source>
</evidence>
<reference evidence="8 9" key="1">
    <citation type="submission" date="2022-06" db="EMBL/GenBank/DDBJ databases">
        <title>Paraconexibacter antarcticus.</title>
        <authorList>
            <person name="Kim C.S."/>
        </authorList>
    </citation>
    <scope>NUCLEOTIDE SEQUENCE [LARGE SCALE GENOMIC DNA]</scope>
    <source>
        <strain evidence="8 9">02-257</strain>
    </source>
</reference>
<feature type="transmembrane region" description="Helical" evidence="6">
    <location>
        <begin position="82"/>
        <end position="101"/>
    </location>
</feature>
<feature type="transmembrane region" description="Helical" evidence="6">
    <location>
        <begin position="139"/>
        <end position="161"/>
    </location>
</feature>
<dbReference type="InterPro" id="IPR020846">
    <property type="entry name" value="MFS_dom"/>
</dbReference>
<evidence type="ECO:0000313" key="9">
    <source>
        <dbReference type="Proteomes" id="UP001056035"/>
    </source>
</evidence>
<dbReference type="SUPFAM" id="SSF103473">
    <property type="entry name" value="MFS general substrate transporter"/>
    <property type="match status" value="1"/>
</dbReference>
<organism evidence="8 9">
    <name type="scientific">Paraconexibacter antarcticus</name>
    <dbReference type="NCBI Taxonomy" id="2949664"/>
    <lineage>
        <taxon>Bacteria</taxon>
        <taxon>Bacillati</taxon>
        <taxon>Actinomycetota</taxon>
        <taxon>Thermoleophilia</taxon>
        <taxon>Solirubrobacterales</taxon>
        <taxon>Paraconexibacteraceae</taxon>
        <taxon>Paraconexibacter</taxon>
    </lineage>
</organism>
<evidence type="ECO:0000259" key="7">
    <source>
        <dbReference type="PROSITE" id="PS50850"/>
    </source>
</evidence>
<dbReference type="InterPro" id="IPR036259">
    <property type="entry name" value="MFS_trans_sf"/>
</dbReference>
<dbReference type="Proteomes" id="UP001056035">
    <property type="component" value="Chromosome"/>
</dbReference>
<keyword evidence="4 6" id="KW-1133">Transmembrane helix</keyword>
<dbReference type="PANTHER" id="PTHR42718">
    <property type="entry name" value="MAJOR FACILITATOR SUPERFAMILY MULTIDRUG TRANSPORTER MFSC"/>
    <property type="match status" value="1"/>
</dbReference>
<feature type="transmembrane region" description="Helical" evidence="6">
    <location>
        <begin position="301"/>
        <end position="329"/>
    </location>
</feature>
<dbReference type="CDD" id="cd17504">
    <property type="entry name" value="MFS_MMR_MDR_like"/>
    <property type="match status" value="1"/>
</dbReference>
<feature type="transmembrane region" description="Helical" evidence="6">
    <location>
        <begin position="167"/>
        <end position="188"/>
    </location>
</feature>
<feature type="transmembrane region" description="Helical" evidence="6">
    <location>
        <begin position="200"/>
        <end position="219"/>
    </location>
</feature>
<dbReference type="Pfam" id="PF07690">
    <property type="entry name" value="MFS_1"/>
    <property type="match status" value="1"/>
</dbReference>
<gene>
    <name evidence="8" type="ORF">NBH00_17825</name>
</gene>
<comment type="subcellular location">
    <subcellularLocation>
        <location evidence="1">Cell membrane</location>
        <topology evidence="1">Multi-pass membrane protein</topology>
    </subcellularLocation>
</comment>
<feature type="transmembrane region" description="Helical" evidence="6">
    <location>
        <begin position="231"/>
        <end position="247"/>
    </location>
</feature>
<feature type="transmembrane region" description="Helical" evidence="6">
    <location>
        <begin position="341"/>
        <end position="359"/>
    </location>
</feature>
<dbReference type="Gene3D" id="1.20.1720.10">
    <property type="entry name" value="Multidrug resistance protein D"/>
    <property type="match status" value="1"/>
</dbReference>
<feature type="transmembrane region" description="Helical" evidence="6">
    <location>
        <begin position="51"/>
        <end position="70"/>
    </location>
</feature>
<feature type="transmembrane region" description="Helical" evidence="6">
    <location>
        <begin position="433"/>
        <end position="457"/>
    </location>
</feature>
<keyword evidence="5 6" id="KW-0472">Membrane</keyword>
<evidence type="ECO:0000256" key="4">
    <source>
        <dbReference type="ARBA" id="ARBA00022989"/>
    </source>
</evidence>
<feature type="transmembrane region" description="Helical" evidence="6">
    <location>
        <begin position="365"/>
        <end position="388"/>
    </location>
</feature>
<dbReference type="EMBL" id="CP098502">
    <property type="protein sequence ID" value="UTI63212.1"/>
    <property type="molecule type" value="Genomic_DNA"/>
</dbReference>
<dbReference type="InterPro" id="IPR011701">
    <property type="entry name" value="MFS"/>
</dbReference>
<accession>A0ABY5DQY5</accession>
<feature type="transmembrane region" description="Helical" evidence="6">
    <location>
        <begin position="268"/>
        <end position="289"/>
    </location>
</feature>
<keyword evidence="9" id="KW-1185">Reference proteome</keyword>
<dbReference type="RefSeq" id="WP_254569943.1">
    <property type="nucleotide sequence ID" value="NZ_CP098502.1"/>
</dbReference>
<proteinExistence type="predicted"/>
<protein>
    <submittedName>
        <fullName evidence="8">MFS transporter</fullName>
    </submittedName>
</protein>
<dbReference type="Gene3D" id="1.20.1250.20">
    <property type="entry name" value="MFS general substrate transporter like domains"/>
    <property type="match status" value="1"/>
</dbReference>
<sequence length="478" mass="50356">MHSALPEPARQHYNVTFWILAAGAVSYSLLQSLVLPALPEFQKSLHASENSASWILTAYLLSASVGTPIIGRLGDMYGKERVLVITLAMLAAGTLLSAVATSMPPLLAGRAIQGAGGGIFPLAFGIIRDEFPKEKVAGGIGLMSSLLGIGGGAGVIFAGLIVEHLNYHYLFWIPLVFIVAATVATWRYVPESPVKVPGKVDWVSAFLMSAGLVIVLVAISQTTTRGWTSPTVWGMVAYGTVLLIGWVRNELRSPEPLVDMGMMRIRGVWTTNTVAFLLGVGMYSAFILIPQYVQEPLTTGYGFGVTIVASGLFLLPSTVAMVTVGQFAGRLEHRFGSKPPLLAGAIFASLSFLILVVARSERWEIYLSSLLLGIGIGLAFAALANLIVANVRQEQTGVATGMNTVMRTLGGALGGQVAASFLSSGLIDGKPSAHGYTLAFALCLGALVVGVLASFLIPGRARPVPRVVPVREPARAAA</sequence>
<name>A0ABY5DQY5_9ACTN</name>
<feature type="transmembrane region" description="Helical" evidence="6">
    <location>
        <begin position="12"/>
        <end position="31"/>
    </location>
</feature>
<dbReference type="PANTHER" id="PTHR42718:SF9">
    <property type="entry name" value="MAJOR FACILITATOR SUPERFAMILY MULTIDRUG TRANSPORTER MFSC"/>
    <property type="match status" value="1"/>
</dbReference>
<dbReference type="PROSITE" id="PS50850">
    <property type="entry name" value="MFS"/>
    <property type="match status" value="1"/>
</dbReference>
<keyword evidence="3 6" id="KW-0812">Transmembrane</keyword>
<evidence type="ECO:0000256" key="1">
    <source>
        <dbReference type="ARBA" id="ARBA00004651"/>
    </source>
</evidence>